<dbReference type="Proteomes" id="UP000187209">
    <property type="component" value="Unassembled WGS sequence"/>
</dbReference>
<sequence>MFEELDNNKKTISEDWLIDMKSDIARKAKHQGKLYNFDFEENSPRQTTENKIRWEKSEASFIRVGRDQVKEDFRKMDLSNLQIPTLKIKIWG</sequence>
<dbReference type="EMBL" id="MPUH01000457">
    <property type="protein sequence ID" value="OMJ79720.1"/>
    <property type="molecule type" value="Genomic_DNA"/>
</dbReference>
<gene>
    <name evidence="1" type="ORF">SteCoe_20197</name>
</gene>
<keyword evidence="2" id="KW-1185">Reference proteome</keyword>
<comment type="caution">
    <text evidence="1">The sequence shown here is derived from an EMBL/GenBank/DDBJ whole genome shotgun (WGS) entry which is preliminary data.</text>
</comment>
<accession>A0A1R2BSI9</accession>
<name>A0A1R2BSI9_9CILI</name>
<reference evidence="1 2" key="1">
    <citation type="submission" date="2016-11" db="EMBL/GenBank/DDBJ databases">
        <title>The macronuclear genome of Stentor coeruleus: a giant cell with tiny introns.</title>
        <authorList>
            <person name="Slabodnick M."/>
            <person name="Ruby J.G."/>
            <person name="Reiff S.B."/>
            <person name="Swart E.C."/>
            <person name="Gosai S."/>
            <person name="Prabakaran S."/>
            <person name="Witkowska E."/>
            <person name="Larue G.E."/>
            <person name="Fisher S."/>
            <person name="Freeman R.M."/>
            <person name="Gunawardena J."/>
            <person name="Chu W."/>
            <person name="Stover N.A."/>
            <person name="Gregory B.D."/>
            <person name="Nowacki M."/>
            <person name="Derisi J."/>
            <person name="Roy S.W."/>
            <person name="Marshall W.F."/>
            <person name="Sood P."/>
        </authorList>
    </citation>
    <scope>NUCLEOTIDE SEQUENCE [LARGE SCALE GENOMIC DNA]</scope>
    <source>
        <strain evidence="1">WM001</strain>
    </source>
</reference>
<evidence type="ECO:0000313" key="2">
    <source>
        <dbReference type="Proteomes" id="UP000187209"/>
    </source>
</evidence>
<proteinExistence type="predicted"/>
<organism evidence="1 2">
    <name type="scientific">Stentor coeruleus</name>
    <dbReference type="NCBI Taxonomy" id="5963"/>
    <lineage>
        <taxon>Eukaryota</taxon>
        <taxon>Sar</taxon>
        <taxon>Alveolata</taxon>
        <taxon>Ciliophora</taxon>
        <taxon>Postciliodesmatophora</taxon>
        <taxon>Heterotrichea</taxon>
        <taxon>Heterotrichida</taxon>
        <taxon>Stentoridae</taxon>
        <taxon>Stentor</taxon>
    </lineage>
</organism>
<protein>
    <submittedName>
        <fullName evidence="1">Uncharacterized protein</fullName>
    </submittedName>
</protein>
<evidence type="ECO:0000313" key="1">
    <source>
        <dbReference type="EMBL" id="OMJ79720.1"/>
    </source>
</evidence>
<dbReference type="AlphaFoldDB" id="A0A1R2BSI9"/>